<evidence type="ECO:0000313" key="2">
    <source>
        <dbReference type="Proteomes" id="UP000001107"/>
    </source>
</evidence>
<organism evidence="1 2">
    <name type="scientific">Methanococcus vannielii (strain ATCC 35089 / DSM 1224 / JCM 13029 / OCM 148 / SB)</name>
    <dbReference type="NCBI Taxonomy" id="406327"/>
    <lineage>
        <taxon>Archaea</taxon>
        <taxon>Methanobacteriati</taxon>
        <taxon>Methanobacteriota</taxon>
        <taxon>Methanomada group</taxon>
        <taxon>Methanococci</taxon>
        <taxon>Methanococcales</taxon>
        <taxon>Methanococcaceae</taxon>
        <taxon>Methanococcus</taxon>
    </lineage>
</organism>
<evidence type="ECO:0000313" key="1">
    <source>
        <dbReference type="EMBL" id="ABR54436.1"/>
    </source>
</evidence>
<accession>A6UPL4</accession>
<dbReference type="RefSeq" id="WP_011972339.1">
    <property type="nucleotide sequence ID" value="NC_009634.1"/>
</dbReference>
<dbReference type="eggNOG" id="arCOG06667">
    <property type="taxonomic scope" value="Archaea"/>
</dbReference>
<protein>
    <submittedName>
        <fullName evidence="1">Uncharacterized protein</fullName>
    </submittedName>
</protein>
<dbReference type="AlphaFoldDB" id="A6UPL4"/>
<dbReference type="OrthoDB" id="60129at2157"/>
<dbReference type="KEGG" id="mvn:Mevan_0529"/>
<keyword evidence="2" id="KW-1185">Reference proteome</keyword>
<name>A6UPL4_METVS</name>
<dbReference type="Proteomes" id="UP000001107">
    <property type="component" value="Chromosome"/>
</dbReference>
<sequence length="222" mass="26439">MISDTIFSELEYYIRYGLNGGYKSRLTDEFYEIEFESSLYREYFKKLLEKERIFIKLLKEQNLLLIPRNQNITRLLDLLKLQRKNDLKESLEYHSSVIEFLSRNFQPILTSGREKGIIKFKMIDGGEEYALNELKELGFRISLENGILLVDISDTVKEMFKRISKVFDIEKMSPYYAFFVNLNEAGEKCKMLDELEVPYKYSKVHNEIYVDLDSLKHVLFKN</sequence>
<dbReference type="GeneID" id="5325840"/>
<dbReference type="HOGENOM" id="CLU_1227672_0_0_2"/>
<reference evidence="1" key="1">
    <citation type="submission" date="2007-06" db="EMBL/GenBank/DDBJ databases">
        <title>Complete sequence of Methanococcus vannielii SB.</title>
        <authorList>
            <consortium name="US DOE Joint Genome Institute"/>
            <person name="Copeland A."/>
            <person name="Lucas S."/>
            <person name="Lapidus A."/>
            <person name="Barry K."/>
            <person name="Glavina del Rio T."/>
            <person name="Dalin E."/>
            <person name="Tice H."/>
            <person name="Pitluck S."/>
            <person name="Chain P."/>
            <person name="Malfatti S."/>
            <person name="Shin M."/>
            <person name="Vergez L."/>
            <person name="Schmutz J."/>
            <person name="Larimer F."/>
            <person name="Land M."/>
            <person name="Hauser L."/>
            <person name="Kyrpides N."/>
            <person name="Anderson I."/>
            <person name="Sieprawska-Lupa M."/>
            <person name="Whitman W.B."/>
            <person name="Richardson P."/>
        </authorList>
    </citation>
    <scope>NUCLEOTIDE SEQUENCE [LARGE SCALE GENOMIC DNA]</scope>
    <source>
        <strain evidence="1">SB</strain>
    </source>
</reference>
<proteinExistence type="predicted"/>
<gene>
    <name evidence="1" type="ordered locus">Mevan_0529</name>
</gene>
<dbReference type="EMBL" id="CP000742">
    <property type="protein sequence ID" value="ABR54436.1"/>
    <property type="molecule type" value="Genomic_DNA"/>
</dbReference>